<dbReference type="Proteomes" id="UP001189624">
    <property type="component" value="Chromosome 3"/>
</dbReference>
<organism evidence="2 3">
    <name type="scientific">Sphenostylis stenocarpa</name>
    <dbReference type="NCBI Taxonomy" id="92480"/>
    <lineage>
        <taxon>Eukaryota</taxon>
        <taxon>Viridiplantae</taxon>
        <taxon>Streptophyta</taxon>
        <taxon>Embryophyta</taxon>
        <taxon>Tracheophyta</taxon>
        <taxon>Spermatophyta</taxon>
        <taxon>Magnoliopsida</taxon>
        <taxon>eudicotyledons</taxon>
        <taxon>Gunneridae</taxon>
        <taxon>Pentapetalae</taxon>
        <taxon>rosids</taxon>
        <taxon>fabids</taxon>
        <taxon>Fabales</taxon>
        <taxon>Fabaceae</taxon>
        <taxon>Papilionoideae</taxon>
        <taxon>50 kb inversion clade</taxon>
        <taxon>NPAAA clade</taxon>
        <taxon>indigoferoid/millettioid clade</taxon>
        <taxon>Phaseoleae</taxon>
        <taxon>Sphenostylis</taxon>
    </lineage>
</organism>
<dbReference type="Pfam" id="PF14009">
    <property type="entry name" value="PADRE"/>
    <property type="match status" value="1"/>
</dbReference>
<feature type="region of interest" description="Disordered" evidence="1">
    <location>
        <begin position="108"/>
        <end position="129"/>
    </location>
</feature>
<dbReference type="InterPro" id="IPR025322">
    <property type="entry name" value="PADRE_dom"/>
</dbReference>
<gene>
    <name evidence="2" type="ORF">AYBTSS11_LOCUS11141</name>
</gene>
<protein>
    <submittedName>
        <fullName evidence="2">Uncharacterized protein</fullName>
    </submittedName>
</protein>
<accession>A0AA86S5L3</accession>
<dbReference type="Gramene" id="rna-AYBTSS11_LOCUS11141">
    <property type="protein sequence ID" value="CAJ1943027.1"/>
    <property type="gene ID" value="gene-AYBTSS11_LOCUS11141"/>
</dbReference>
<name>A0AA86S5L3_9FABA</name>
<dbReference type="PANTHER" id="PTHR33413">
    <property type="entry name" value="EXPRESSED PROTEIN"/>
    <property type="match status" value="1"/>
</dbReference>
<proteinExistence type="predicted"/>
<dbReference type="EMBL" id="OY731400">
    <property type="protein sequence ID" value="CAJ1943027.1"/>
    <property type="molecule type" value="Genomic_DNA"/>
</dbReference>
<reference evidence="2" key="1">
    <citation type="submission" date="2023-10" db="EMBL/GenBank/DDBJ databases">
        <authorList>
            <person name="Domelevo Entfellner J.-B."/>
        </authorList>
    </citation>
    <scope>NUCLEOTIDE SEQUENCE</scope>
</reference>
<evidence type="ECO:0000313" key="2">
    <source>
        <dbReference type="EMBL" id="CAJ1943027.1"/>
    </source>
</evidence>
<sequence>MGNCQAAEAATVVIQHPGNKIERIYWSLSAHQVMDSNPGHYVALVVTSSTLKSENGTPMKQLKLLRPDDTLHIGQVYRLISFEDVLKEFASKKCGKLGKLLKETGGHGIQMKHRDSRAPNPNPTSKSEYGSNKVIKFHVLALRQVKVIKWFERATLAYPANLSNKRFNEWSAMAAVAAAVTKVLEGISLVLVGNGGQPYRALQKLELERTITPTPMNKPCRATTATTLPFISLFPMHPHYPPHSSIIECPTAVQSFSSFALNLGNIEVVCGPMVLDLDIVYMFHQHVWALQFVVYWGVEFNSEVKTTVFYSGDGTMMHTNLCSQMMHTPPHPQGLICFDMGLSITLICTVAFERESEREMSAS</sequence>
<dbReference type="PANTHER" id="PTHR33413:SF1">
    <property type="entry name" value="EXPRESSED PROTEIN"/>
    <property type="match status" value="1"/>
</dbReference>
<keyword evidence="3" id="KW-1185">Reference proteome</keyword>
<evidence type="ECO:0000313" key="3">
    <source>
        <dbReference type="Proteomes" id="UP001189624"/>
    </source>
</evidence>
<dbReference type="AlphaFoldDB" id="A0AA86S5L3"/>
<evidence type="ECO:0000256" key="1">
    <source>
        <dbReference type="SAM" id="MobiDB-lite"/>
    </source>
</evidence>